<evidence type="ECO:0000256" key="2">
    <source>
        <dbReference type="SAM" id="MobiDB-lite"/>
    </source>
</evidence>
<reference evidence="5" key="2">
    <citation type="submission" date="2010-01" db="EMBL/GenBank/DDBJ databases">
        <title>The complete genome of Conexibacter woesei DSM 14684.</title>
        <authorList>
            <consortium name="US DOE Joint Genome Institute (JGI-PGF)"/>
            <person name="Lucas S."/>
            <person name="Copeland A."/>
            <person name="Lapidus A."/>
            <person name="Glavina del Rio T."/>
            <person name="Dalin E."/>
            <person name="Tice H."/>
            <person name="Bruce D."/>
            <person name="Goodwin L."/>
            <person name="Pitluck S."/>
            <person name="Kyrpides N."/>
            <person name="Mavromatis K."/>
            <person name="Ivanova N."/>
            <person name="Mikhailova N."/>
            <person name="Chertkov O."/>
            <person name="Brettin T."/>
            <person name="Detter J.C."/>
            <person name="Han C."/>
            <person name="Larimer F."/>
            <person name="Land M."/>
            <person name="Hauser L."/>
            <person name="Markowitz V."/>
            <person name="Cheng J.-F."/>
            <person name="Hugenholtz P."/>
            <person name="Woyke T."/>
            <person name="Wu D."/>
            <person name="Pukall R."/>
            <person name="Steenblock K."/>
            <person name="Schneider S."/>
            <person name="Klenk H.-P."/>
            <person name="Eisen J.A."/>
        </authorList>
    </citation>
    <scope>NUCLEOTIDE SEQUENCE [LARGE SCALE GENOMIC DNA]</scope>
    <source>
        <strain evidence="5">DSM 14684 / CIP 108061 / JCM 11494 / NBRC 100937 / ID131577</strain>
    </source>
</reference>
<dbReference type="KEGG" id="cwo:Cwoe_3931"/>
<dbReference type="Proteomes" id="UP000008229">
    <property type="component" value="Chromosome"/>
</dbReference>
<dbReference type="InterPro" id="IPR001387">
    <property type="entry name" value="Cro/C1-type_HTH"/>
</dbReference>
<dbReference type="PANTHER" id="PTHR46797">
    <property type="entry name" value="HTH-TYPE TRANSCRIPTIONAL REGULATOR"/>
    <property type="match status" value="1"/>
</dbReference>
<accession>D3F3I3</accession>
<dbReference type="InterPro" id="IPR010982">
    <property type="entry name" value="Lambda_DNA-bd_dom_sf"/>
</dbReference>
<evidence type="ECO:0000256" key="1">
    <source>
        <dbReference type="ARBA" id="ARBA00023125"/>
    </source>
</evidence>
<dbReference type="Pfam" id="PF01381">
    <property type="entry name" value="HTH_3"/>
    <property type="match status" value="1"/>
</dbReference>
<dbReference type="Pfam" id="PF07883">
    <property type="entry name" value="Cupin_2"/>
    <property type="match status" value="1"/>
</dbReference>
<dbReference type="GO" id="GO:0003677">
    <property type="term" value="F:DNA binding"/>
    <property type="evidence" value="ECO:0007669"/>
    <property type="project" value="UniProtKB-KW"/>
</dbReference>
<dbReference type="PROSITE" id="PS50943">
    <property type="entry name" value="HTH_CROC1"/>
    <property type="match status" value="1"/>
</dbReference>
<dbReference type="EMBL" id="CP001854">
    <property type="protein sequence ID" value="ADB52348.1"/>
    <property type="molecule type" value="Genomic_DNA"/>
</dbReference>
<dbReference type="InterPro" id="IPR011051">
    <property type="entry name" value="RmlC_Cupin_sf"/>
</dbReference>
<dbReference type="eggNOG" id="COG1396">
    <property type="taxonomic scope" value="Bacteria"/>
</dbReference>
<keyword evidence="1" id="KW-0238">DNA-binding</keyword>
<evidence type="ECO:0000313" key="4">
    <source>
        <dbReference type="EMBL" id="ADB52348.1"/>
    </source>
</evidence>
<dbReference type="SUPFAM" id="SSF47413">
    <property type="entry name" value="lambda repressor-like DNA-binding domains"/>
    <property type="match status" value="1"/>
</dbReference>
<dbReference type="SUPFAM" id="SSF51182">
    <property type="entry name" value="RmlC-like cupins"/>
    <property type="match status" value="1"/>
</dbReference>
<dbReference type="SMART" id="SM00530">
    <property type="entry name" value="HTH_XRE"/>
    <property type="match status" value="1"/>
</dbReference>
<proteinExistence type="predicted"/>
<dbReference type="PANTHER" id="PTHR46797:SF1">
    <property type="entry name" value="METHYLPHOSPHONATE SYNTHASE"/>
    <property type="match status" value="1"/>
</dbReference>
<dbReference type="CDD" id="cd00093">
    <property type="entry name" value="HTH_XRE"/>
    <property type="match status" value="1"/>
</dbReference>
<dbReference type="GO" id="GO:0003700">
    <property type="term" value="F:DNA-binding transcription factor activity"/>
    <property type="evidence" value="ECO:0007669"/>
    <property type="project" value="TreeGrafter"/>
</dbReference>
<dbReference type="Gene3D" id="1.10.260.40">
    <property type="entry name" value="lambda repressor-like DNA-binding domains"/>
    <property type="match status" value="1"/>
</dbReference>
<dbReference type="AlphaFoldDB" id="D3F3I3"/>
<dbReference type="STRING" id="469383.Cwoe_3931"/>
<evidence type="ECO:0000313" key="5">
    <source>
        <dbReference type="Proteomes" id="UP000008229"/>
    </source>
</evidence>
<dbReference type="OrthoDB" id="5114244at2"/>
<gene>
    <name evidence="4" type="ordered locus">Cwoe_3931</name>
</gene>
<keyword evidence="5" id="KW-1185">Reference proteome</keyword>
<dbReference type="InterPro" id="IPR013096">
    <property type="entry name" value="Cupin_2"/>
</dbReference>
<protein>
    <submittedName>
        <fullName evidence="4">Transcriptional regulator, XRE family</fullName>
    </submittedName>
</protein>
<reference evidence="4 5" key="1">
    <citation type="journal article" date="2010" name="Stand. Genomic Sci.">
        <title>Complete genome sequence of Conexibacter woesei type strain (ID131577).</title>
        <authorList>
            <person name="Pukall R."/>
            <person name="Lapidus A."/>
            <person name="Glavina Del Rio T."/>
            <person name="Copeland A."/>
            <person name="Tice H."/>
            <person name="Cheng J.-F."/>
            <person name="Lucas S."/>
            <person name="Chen F."/>
            <person name="Nolan M."/>
            <person name="Bruce D."/>
            <person name="Goodwin L."/>
            <person name="Pitluck S."/>
            <person name="Mavromatis K."/>
            <person name="Ivanova N."/>
            <person name="Ovchinnikova G."/>
            <person name="Pati A."/>
            <person name="Chen A."/>
            <person name="Palaniappan K."/>
            <person name="Land M."/>
            <person name="Hauser L."/>
            <person name="Chang Y.-J."/>
            <person name="Jeffries C.D."/>
            <person name="Chain P."/>
            <person name="Meincke L."/>
            <person name="Sims D."/>
            <person name="Brettin T."/>
            <person name="Detter J.C."/>
            <person name="Rohde M."/>
            <person name="Goeker M."/>
            <person name="Bristow J."/>
            <person name="Eisen J.A."/>
            <person name="Markowitz V."/>
            <person name="Kyrpides N.C."/>
            <person name="Klenk H.-P."/>
            <person name="Hugenholtz P."/>
        </authorList>
    </citation>
    <scope>NUCLEOTIDE SEQUENCE [LARGE SCALE GENOMIC DNA]</scope>
    <source>
        <strain evidence="5">DSM 14684 / CIP 108061 / JCM 11494 / NBRC 100937 / ID131577</strain>
    </source>
</reference>
<dbReference type="InterPro" id="IPR014710">
    <property type="entry name" value="RmlC-like_jellyroll"/>
</dbReference>
<sequence>MSPPRKTEDGPLADVTQVALKDVGARLRRDREARGVGVRELARRIGVSPSLISAIELGKANPSIGTLYQIVDELNLSVDELMLEGATGPDTVVRRAGGSGAAGGGPGAGGSPADHLTRAAELIDAPLGGEPDDPVQRLETRASVHLPGVTWERLTARDDAAVDFLYVTYEVGAESCAEDNLMRHGGYEYGLILEGRLGIRIRFRTYELGPGDSISFDSMEPHRFWTVGDEPSRSVWLVVRRRNDPRMDARAFE</sequence>
<organism evidence="4 5">
    <name type="scientific">Conexibacter woesei (strain DSM 14684 / CCUG 47730 / CIP 108061 / JCM 11494 / NBRC 100937 / ID131577)</name>
    <dbReference type="NCBI Taxonomy" id="469383"/>
    <lineage>
        <taxon>Bacteria</taxon>
        <taxon>Bacillati</taxon>
        <taxon>Actinomycetota</taxon>
        <taxon>Thermoleophilia</taxon>
        <taxon>Solirubrobacterales</taxon>
        <taxon>Conexibacteraceae</taxon>
        <taxon>Conexibacter</taxon>
    </lineage>
</organism>
<feature type="domain" description="HTH cro/C1-type" evidence="3">
    <location>
        <begin position="27"/>
        <end position="81"/>
    </location>
</feature>
<name>D3F3I3_CONWI</name>
<feature type="compositionally biased region" description="Gly residues" evidence="2">
    <location>
        <begin position="97"/>
        <end position="110"/>
    </location>
</feature>
<dbReference type="RefSeq" id="WP_012935399.1">
    <property type="nucleotide sequence ID" value="NC_013739.1"/>
</dbReference>
<dbReference type="InterPro" id="IPR050807">
    <property type="entry name" value="TransReg_Diox_bact_type"/>
</dbReference>
<dbReference type="GO" id="GO:0005829">
    <property type="term" value="C:cytosol"/>
    <property type="evidence" value="ECO:0007669"/>
    <property type="project" value="TreeGrafter"/>
</dbReference>
<evidence type="ECO:0000259" key="3">
    <source>
        <dbReference type="PROSITE" id="PS50943"/>
    </source>
</evidence>
<feature type="region of interest" description="Disordered" evidence="2">
    <location>
        <begin position="94"/>
        <end position="114"/>
    </location>
</feature>
<dbReference type="HOGENOM" id="CLU_085376_1_0_11"/>
<dbReference type="CDD" id="cd02209">
    <property type="entry name" value="cupin_XRE_C"/>
    <property type="match status" value="1"/>
</dbReference>
<dbReference type="Gene3D" id="2.60.120.10">
    <property type="entry name" value="Jelly Rolls"/>
    <property type="match status" value="1"/>
</dbReference>